<evidence type="ECO:0000313" key="7">
    <source>
        <dbReference type="EMBL" id="GCC21755.1"/>
    </source>
</evidence>
<dbReference type="InterPro" id="IPR020987">
    <property type="entry name" value="Centromere_Cenp-M"/>
</dbReference>
<keyword evidence="6" id="KW-0137">Centromere</keyword>
<dbReference type="STRING" id="137246.A0A401RUD2"/>
<accession>A0A401RUD2</accession>
<keyword evidence="8" id="KW-1185">Reference proteome</keyword>
<proteinExistence type="predicted"/>
<dbReference type="PANTHER" id="PTHR34436">
    <property type="entry name" value="CENTROMERE PROTEIN M"/>
    <property type="match status" value="1"/>
</dbReference>
<name>A0A401RUD2_CHIPU</name>
<protein>
    <recommendedName>
        <fullName evidence="3">Centromere protein M</fullName>
    </recommendedName>
</protein>
<dbReference type="EMBL" id="BEZZ01002454">
    <property type="protein sequence ID" value="GCC21755.1"/>
    <property type="molecule type" value="Genomic_DNA"/>
</dbReference>
<dbReference type="GO" id="GO:0000775">
    <property type="term" value="C:chromosome, centromeric region"/>
    <property type="evidence" value="ECO:0007669"/>
    <property type="project" value="UniProtKB-SubCell"/>
</dbReference>
<dbReference type="PANTHER" id="PTHR34436:SF1">
    <property type="entry name" value="CENTROMERE PROTEIN M"/>
    <property type="match status" value="1"/>
</dbReference>
<evidence type="ECO:0000313" key="8">
    <source>
        <dbReference type="Proteomes" id="UP000287033"/>
    </source>
</evidence>
<dbReference type="AlphaFoldDB" id="A0A401RUD2"/>
<dbReference type="Pfam" id="PF11111">
    <property type="entry name" value="CENP-M"/>
    <property type="match status" value="1"/>
</dbReference>
<evidence type="ECO:0000256" key="5">
    <source>
        <dbReference type="ARBA" id="ARBA00023242"/>
    </source>
</evidence>
<reference evidence="7 8" key="1">
    <citation type="journal article" date="2018" name="Nat. Ecol. Evol.">
        <title>Shark genomes provide insights into elasmobranch evolution and the origin of vertebrates.</title>
        <authorList>
            <person name="Hara Y"/>
            <person name="Yamaguchi K"/>
            <person name="Onimaru K"/>
            <person name="Kadota M"/>
            <person name="Koyanagi M"/>
            <person name="Keeley SD"/>
            <person name="Tatsumi K"/>
            <person name="Tanaka K"/>
            <person name="Motone F"/>
            <person name="Kageyama Y"/>
            <person name="Nozu R"/>
            <person name="Adachi N"/>
            <person name="Nishimura O"/>
            <person name="Nakagawa R"/>
            <person name="Tanegashima C"/>
            <person name="Kiyatake I"/>
            <person name="Matsumoto R"/>
            <person name="Murakumo K"/>
            <person name="Nishida K"/>
            <person name="Terakita A"/>
            <person name="Kuratani S"/>
            <person name="Sato K"/>
            <person name="Hyodo S Kuraku.S."/>
        </authorList>
    </citation>
    <scope>NUCLEOTIDE SEQUENCE [LARGE SCALE GENOMIC DNA]</scope>
</reference>
<sequence>MQICWTSAHLPNGDGAVFLMDLRPEDRRGVGLEVSPGWPLPCCSLQGALDQFKAMGSALVGADGPHLDQLAAAILKENKSFEVNIHLAKRLPLPAENEHSRPRIDLIVFLMDLRNQHSVETVKASLAYVDVNYFLGKVCFLAVGGRAVKHQSIEMYTLKQLADSYSSPLIPAELESAERRSAIAQRLIQILKVAAGLVPGVSALALSSLITPSFKTETQRC</sequence>
<evidence type="ECO:0000256" key="3">
    <source>
        <dbReference type="ARBA" id="ARBA00016382"/>
    </source>
</evidence>
<comment type="subcellular location">
    <subcellularLocation>
        <location evidence="2">Chromosome</location>
        <location evidence="2">Centromere</location>
    </subcellularLocation>
    <subcellularLocation>
        <location evidence="1">Nucleus</location>
    </subcellularLocation>
</comment>
<dbReference type="GO" id="GO:0005634">
    <property type="term" value="C:nucleus"/>
    <property type="evidence" value="ECO:0007669"/>
    <property type="project" value="UniProtKB-SubCell"/>
</dbReference>
<keyword evidence="5" id="KW-0539">Nucleus</keyword>
<keyword evidence="4" id="KW-0158">Chromosome</keyword>
<dbReference type="Proteomes" id="UP000287033">
    <property type="component" value="Unassembled WGS sequence"/>
</dbReference>
<evidence type="ECO:0000256" key="4">
    <source>
        <dbReference type="ARBA" id="ARBA00022454"/>
    </source>
</evidence>
<gene>
    <name evidence="7" type="ORF">chiPu_0020230</name>
</gene>
<dbReference type="Gene3D" id="3.40.50.300">
    <property type="entry name" value="P-loop containing nucleotide triphosphate hydrolases"/>
    <property type="match status" value="1"/>
</dbReference>
<evidence type="ECO:0000256" key="2">
    <source>
        <dbReference type="ARBA" id="ARBA00004584"/>
    </source>
</evidence>
<dbReference type="OrthoDB" id="2386686at2759"/>
<organism evidence="7 8">
    <name type="scientific">Chiloscyllium punctatum</name>
    <name type="common">Brownbanded bambooshark</name>
    <name type="synonym">Hemiscyllium punctatum</name>
    <dbReference type="NCBI Taxonomy" id="137246"/>
    <lineage>
        <taxon>Eukaryota</taxon>
        <taxon>Metazoa</taxon>
        <taxon>Chordata</taxon>
        <taxon>Craniata</taxon>
        <taxon>Vertebrata</taxon>
        <taxon>Chondrichthyes</taxon>
        <taxon>Elasmobranchii</taxon>
        <taxon>Galeomorphii</taxon>
        <taxon>Galeoidea</taxon>
        <taxon>Orectolobiformes</taxon>
        <taxon>Hemiscylliidae</taxon>
        <taxon>Chiloscyllium</taxon>
    </lineage>
</organism>
<dbReference type="OMA" id="ENRESMN"/>
<dbReference type="InterPro" id="IPR027417">
    <property type="entry name" value="P-loop_NTPase"/>
</dbReference>
<evidence type="ECO:0000256" key="6">
    <source>
        <dbReference type="ARBA" id="ARBA00023328"/>
    </source>
</evidence>
<comment type="caution">
    <text evidence="7">The sequence shown here is derived from an EMBL/GenBank/DDBJ whole genome shotgun (WGS) entry which is preliminary data.</text>
</comment>
<evidence type="ECO:0000256" key="1">
    <source>
        <dbReference type="ARBA" id="ARBA00004123"/>
    </source>
</evidence>